<evidence type="ECO:0000256" key="6">
    <source>
        <dbReference type="ARBA" id="ARBA00022989"/>
    </source>
</evidence>
<evidence type="ECO:0000256" key="8">
    <source>
        <dbReference type="SAM" id="MobiDB-lite"/>
    </source>
</evidence>
<feature type="region of interest" description="Disordered" evidence="8">
    <location>
        <begin position="407"/>
        <end position="457"/>
    </location>
</feature>
<keyword evidence="5 9" id="KW-0812">Transmembrane</keyword>
<evidence type="ECO:0000313" key="11">
    <source>
        <dbReference type="Proteomes" id="UP000481339"/>
    </source>
</evidence>
<protein>
    <submittedName>
        <fullName evidence="10">AI-2E family transporter</fullName>
    </submittedName>
</protein>
<dbReference type="EMBL" id="WBKA01000007">
    <property type="protein sequence ID" value="KAB1631339.1"/>
    <property type="molecule type" value="Genomic_DNA"/>
</dbReference>
<evidence type="ECO:0000313" key="10">
    <source>
        <dbReference type="EMBL" id="KAB1631339.1"/>
    </source>
</evidence>
<dbReference type="PANTHER" id="PTHR21716:SF53">
    <property type="entry name" value="PERMEASE PERM-RELATED"/>
    <property type="match status" value="1"/>
</dbReference>
<dbReference type="GO" id="GO:0005886">
    <property type="term" value="C:plasma membrane"/>
    <property type="evidence" value="ECO:0007669"/>
    <property type="project" value="UniProtKB-SubCell"/>
</dbReference>
<keyword evidence="3" id="KW-0813">Transport</keyword>
<feature type="compositionally biased region" description="Low complexity" evidence="8">
    <location>
        <begin position="431"/>
        <end position="448"/>
    </location>
</feature>
<evidence type="ECO:0000256" key="9">
    <source>
        <dbReference type="SAM" id="Phobius"/>
    </source>
</evidence>
<dbReference type="GO" id="GO:0055085">
    <property type="term" value="P:transmembrane transport"/>
    <property type="evidence" value="ECO:0007669"/>
    <property type="project" value="TreeGrafter"/>
</dbReference>
<name>A0A7C8FQD7_9MICO</name>
<keyword evidence="4" id="KW-1003">Cell membrane</keyword>
<feature type="transmembrane region" description="Helical" evidence="9">
    <location>
        <begin position="175"/>
        <end position="199"/>
    </location>
</feature>
<gene>
    <name evidence="10" type="ORF">F8O02_08185</name>
</gene>
<organism evidence="10 11">
    <name type="scientific">Pseudoclavibacter caeni</name>
    <dbReference type="NCBI Taxonomy" id="908846"/>
    <lineage>
        <taxon>Bacteria</taxon>
        <taxon>Bacillati</taxon>
        <taxon>Actinomycetota</taxon>
        <taxon>Actinomycetes</taxon>
        <taxon>Micrococcales</taxon>
        <taxon>Microbacteriaceae</taxon>
        <taxon>Pseudoclavibacter</taxon>
    </lineage>
</organism>
<evidence type="ECO:0000256" key="5">
    <source>
        <dbReference type="ARBA" id="ARBA00022692"/>
    </source>
</evidence>
<feature type="transmembrane region" description="Helical" evidence="9">
    <location>
        <begin position="231"/>
        <end position="250"/>
    </location>
</feature>
<dbReference type="OrthoDB" id="9784366at2"/>
<feature type="compositionally biased region" description="Low complexity" evidence="8">
    <location>
        <begin position="407"/>
        <end position="424"/>
    </location>
</feature>
<dbReference type="InterPro" id="IPR002549">
    <property type="entry name" value="AI-2E-like"/>
</dbReference>
<sequence length="457" mass="47690">MRGMSAARDDRRAPAHDLDFVPFGVRIAAAWSWRLLLIVAGGAVAIWAIVQIRLVVIPVVVALLIASLLRPAVQRMQRHGVNVWAAVAVTMIAFIAVVAGLVWIVSDQLGRGLSGLTEHLEQAYEELKQLLLASPLHITEDDINGYLAQIMDSAQQDSQVIVSGALSVGTTAGHVLAGVLLTLFSLIFFLADGRTIFFWGMRLVPMRVRAAVSGAGHAGWRTLSSYVRVQILVAAVDGGGIAIGAAALGLPMVVPLGIMVFLGSFVPFVGAIVTGTLISVVALVYKGWIAALIMLAVVIAVHQLESHVMQPLVMGSAVNVHPLGVVLSVAIGTMLAGIPGALFAVPVVAVANRVVNYFGDRDWEADPFAQGVQLTIDAERCQQERQHAAYERTRAALQAEVATEAEAAEAADAGAEASTTAGATMPEGRSGRLSSPAGSSAAADATASEGGGEIIKG</sequence>
<dbReference type="PANTHER" id="PTHR21716">
    <property type="entry name" value="TRANSMEMBRANE PROTEIN"/>
    <property type="match status" value="1"/>
</dbReference>
<dbReference type="AlphaFoldDB" id="A0A7C8FQD7"/>
<evidence type="ECO:0000256" key="7">
    <source>
        <dbReference type="ARBA" id="ARBA00023136"/>
    </source>
</evidence>
<dbReference type="Pfam" id="PF01594">
    <property type="entry name" value="AI-2E_transport"/>
    <property type="match status" value="1"/>
</dbReference>
<keyword evidence="6 9" id="KW-1133">Transmembrane helix</keyword>
<evidence type="ECO:0000256" key="3">
    <source>
        <dbReference type="ARBA" id="ARBA00022448"/>
    </source>
</evidence>
<comment type="caution">
    <text evidence="10">The sequence shown here is derived from an EMBL/GenBank/DDBJ whole genome shotgun (WGS) entry which is preliminary data.</text>
</comment>
<feature type="transmembrane region" description="Helical" evidence="9">
    <location>
        <begin position="81"/>
        <end position="105"/>
    </location>
</feature>
<evidence type="ECO:0000256" key="1">
    <source>
        <dbReference type="ARBA" id="ARBA00004651"/>
    </source>
</evidence>
<evidence type="ECO:0000256" key="2">
    <source>
        <dbReference type="ARBA" id="ARBA00009773"/>
    </source>
</evidence>
<comment type="similarity">
    <text evidence="2">Belongs to the autoinducer-2 exporter (AI-2E) (TC 2.A.86) family.</text>
</comment>
<dbReference type="Proteomes" id="UP000481339">
    <property type="component" value="Unassembled WGS sequence"/>
</dbReference>
<feature type="transmembrane region" description="Helical" evidence="9">
    <location>
        <begin position="324"/>
        <end position="351"/>
    </location>
</feature>
<proteinExistence type="inferred from homology"/>
<feature type="transmembrane region" description="Helical" evidence="9">
    <location>
        <begin position="256"/>
        <end position="280"/>
    </location>
</feature>
<accession>A0A7C8FQD7</accession>
<comment type="subcellular location">
    <subcellularLocation>
        <location evidence="1">Cell membrane</location>
        <topology evidence="1">Multi-pass membrane protein</topology>
    </subcellularLocation>
</comment>
<keyword evidence="11" id="KW-1185">Reference proteome</keyword>
<feature type="transmembrane region" description="Helical" evidence="9">
    <location>
        <begin position="287"/>
        <end position="304"/>
    </location>
</feature>
<evidence type="ECO:0000256" key="4">
    <source>
        <dbReference type="ARBA" id="ARBA00022475"/>
    </source>
</evidence>
<feature type="transmembrane region" description="Helical" evidence="9">
    <location>
        <begin position="46"/>
        <end position="69"/>
    </location>
</feature>
<keyword evidence="7 9" id="KW-0472">Membrane</keyword>
<reference evidence="10 11" key="1">
    <citation type="submission" date="2019-09" db="EMBL/GenBank/DDBJ databases">
        <title>Phylogeny of genus Pseudoclavibacter and closely related genus.</title>
        <authorList>
            <person name="Li Y."/>
        </authorList>
    </citation>
    <scope>NUCLEOTIDE SEQUENCE [LARGE SCALE GENOMIC DNA]</scope>
    <source>
        <strain evidence="10 11">JCM 16921</strain>
    </source>
</reference>